<evidence type="ECO:0000259" key="10">
    <source>
        <dbReference type="Pfam" id="PF02670"/>
    </source>
</evidence>
<dbReference type="EC" id="1.1.1.267" evidence="9"/>
<feature type="binding site" evidence="9">
    <location>
        <position position="12"/>
    </location>
    <ligand>
        <name>NADPH</name>
        <dbReference type="ChEBI" id="CHEBI:57783"/>
    </ligand>
</feature>
<feature type="binding site" evidence="9">
    <location>
        <position position="227"/>
    </location>
    <ligand>
        <name>1-deoxy-D-xylulose 5-phosphate</name>
        <dbReference type="ChEBI" id="CHEBI:57792"/>
    </ligand>
</feature>
<dbReference type="Gene3D" id="3.40.50.720">
    <property type="entry name" value="NAD(P)-binding Rossmann-like Domain"/>
    <property type="match status" value="1"/>
</dbReference>
<dbReference type="NCBIfam" id="TIGR00243">
    <property type="entry name" value="Dxr"/>
    <property type="match status" value="1"/>
</dbReference>
<comment type="similarity">
    <text evidence="2 9">Belongs to the DXR family.</text>
</comment>
<evidence type="ECO:0000256" key="7">
    <source>
        <dbReference type="ARBA" id="ARBA00023229"/>
    </source>
</evidence>
<keyword evidence="9" id="KW-0460">Magnesium</keyword>
<feature type="binding site" evidence="9">
    <location>
        <position position="133"/>
    </location>
    <ligand>
        <name>NADPH</name>
        <dbReference type="ChEBI" id="CHEBI:57783"/>
    </ligand>
</feature>
<dbReference type="InterPro" id="IPR013512">
    <property type="entry name" value="DXP_reductoisomerase_N"/>
</dbReference>
<dbReference type="InterPro" id="IPR013644">
    <property type="entry name" value="DXP_reductoisomerase_C"/>
</dbReference>
<evidence type="ECO:0000313" key="13">
    <source>
        <dbReference type="EMBL" id="MFC4556094.1"/>
    </source>
</evidence>
<protein>
    <recommendedName>
        <fullName evidence="9">1-deoxy-D-xylulose 5-phosphate reductoisomerase</fullName>
        <shortName evidence="9">DXP reductoisomerase</shortName>
        <ecNumber evidence="9">1.1.1.267</ecNumber>
    </recommendedName>
    <alternativeName>
        <fullName evidence="9">1-deoxyxylulose-5-phosphate reductoisomerase</fullName>
    </alternativeName>
    <alternativeName>
        <fullName evidence="9">2-C-methyl-D-erythritol 4-phosphate synthase</fullName>
    </alternativeName>
</protein>
<evidence type="ECO:0000256" key="5">
    <source>
        <dbReference type="ARBA" id="ARBA00023002"/>
    </source>
</evidence>
<dbReference type="PANTHER" id="PTHR30525">
    <property type="entry name" value="1-DEOXY-D-XYLULOSE 5-PHOSPHATE REDUCTOISOMERASE"/>
    <property type="match status" value="1"/>
</dbReference>
<dbReference type="Gene3D" id="1.10.1740.10">
    <property type="match status" value="1"/>
</dbReference>
<comment type="caution">
    <text evidence="9">Lacks conserved residue(s) required for the propagation of feature annotation.</text>
</comment>
<dbReference type="PIRSF" id="PIRSF006205">
    <property type="entry name" value="Dxp_reductismrs"/>
    <property type="match status" value="1"/>
</dbReference>
<name>A0ABV9DBF3_9MICO</name>
<feature type="binding site" evidence="9">
    <location>
        <position position="182"/>
    </location>
    <ligand>
        <name>1-deoxy-D-xylulose 5-phosphate</name>
        <dbReference type="ChEBI" id="CHEBI:57792"/>
    </ligand>
</feature>
<evidence type="ECO:0000256" key="3">
    <source>
        <dbReference type="ARBA" id="ARBA00022723"/>
    </source>
</evidence>
<reference evidence="14" key="1">
    <citation type="journal article" date="2019" name="Int. J. Syst. Evol. Microbiol.">
        <title>The Global Catalogue of Microorganisms (GCM) 10K type strain sequencing project: providing services to taxonomists for standard genome sequencing and annotation.</title>
        <authorList>
            <consortium name="The Broad Institute Genomics Platform"/>
            <consortium name="The Broad Institute Genome Sequencing Center for Infectious Disease"/>
            <person name="Wu L."/>
            <person name="Ma J."/>
        </authorList>
    </citation>
    <scope>NUCLEOTIDE SEQUENCE [LARGE SCALE GENOMIC DNA]</scope>
    <source>
        <strain evidence="14">JCM 3369</strain>
    </source>
</reference>
<feature type="binding site" evidence="9">
    <location>
        <position position="11"/>
    </location>
    <ligand>
        <name>NADPH</name>
        <dbReference type="ChEBI" id="CHEBI:57783"/>
    </ligand>
</feature>
<evidence type="ECO:0000256" key="1">
    <source>
        <dbReference type="ARBA" id="ARBA00005094"/>
    </source>
</evidence>
<feature type="binding site" evidence="9">
    <location>
        <position position="218"/>
    </location>
    <ligand>
        <name>1-deoxy-D-xylulose 5-phosphate</name>
        <dbReference type="ChEBI" id="CHEBI:57792"/>
    </ligand>
</feature>
<dbReference type="Proteomes" id="UP001595955">
    <property type="component" value="Unassembled WGS sequence"/>
</dbReference>
<evidence type="ECO:0000256" key="6">
    <source>
        <dbReference type="ARBA" id="ARBA00023211"/>
    </source>
</evidence>
<feature type="binding site" evidence="9">
    <location>
        <position position="13"/>
    </location>
    <ligand>
        <name>NADPH</name>
        <dbReference type="ChEBI" id="CHEBI:57783"/>
    </ligand>
</feature>
<dbReference type="SUPFAM" id="SSF51735">
    <property type="entry name" value="NAD(P)-binding Rossmann-fold domains"/>
    <property type="match status" value="1"/>
</dbReference>
<comment type="caution">
    <text evidence="13">The sequence shown here is derived from an EMBL/GenBank/DDBJ whole genome shotgun (WGS) entry which is preliminary data.</text>
</comment>
<dbReference type="SUPFAM" id="SSF55347">
    <property type="entry name" value="Glyceraldehyde-3-phosphate dehydrogenase-like, C-terminal domain"/>
    <property type="match status" value="1"/>
</dbReference>
<feature type="binding site" evidence="9">
    <location>
        <position position="224"/>
    </location>
    <ligand>
        <name>1-deoxy-D-xylulose 5-phosphate</name>
        <dbReference type="ChEBI" id="CHEBI:57792"/>
    </ligand>
</feature>
<accession>A0ABV9DBF3</accession>
<comment type="catalytic activity">
    <reaction evidence="8">
        <text>2-C-methyl-D-erythritol 4-phosphate + NADP(+) = 1-deoxy-D-xylulose 5-phosphate + NADPH + H(+)</text>
        <dbReference type="Rhea" id="RHEA:13717"/>
        <dbReference type="ChEBI" id="CHEBI:15378"/>
        <dbReference type="ChEBI" id="CHEBI:57783"/>
        <dbReference type="ChEBI" id="CHEBI:57792"/>
        <dbReference type="ChEBI" id="CHEBI:58262"/>
        <dbReference type="ChEBI" id="CHEBI:58349"/>
        <dbReference type="EC" id="1.1.1.267"/>
    </reaction>
    <physiologicalReaction direction="right-to-left" evidence="8">
        <dbReference type="Rhea" id="RHEA:13719"/>
    </physiologicalReaction>
</comment>
<evidence type="ECO:0000259" key="12">
    <source>
        <dbReference type="Pfam" id="PF13288"/>
    </source>
</evidence>
<feature type="binding site" evidence="9">
    <location>
        <position position="223"/>
    </location>
    <ligand>
        <name>1-deoxy-D-xylulose 5-phosphate</name>
        <dbReference type="ChEBI" id="CHEBI:57792"/>
    </ligand>
</feature>
<evidence type="ECO:0000259" key="11">
    <source>
        <dbReference type="Pfam" id="PF08436"/>
    </source>
</evidence>
<dbReference type="GO" id="GO:0030604">
    <property type="term" value="F:1-deoxy-D-xylulose-5-phosphate reductoisomerase activity"/>
    <property type="evidence" value="ECO:0007669"/>
    <property type="project" value="UniProtKB-EC"/>
</dbReference>
<evidence type="ECO:0000256" key="8">
    <source>
        <dbReference type="ARBA" id="ARBA00048543"/>
    </source>
</evidence>
<dbReference type="RefSeq" id="WP_122824551.1">
    <property type="nucleotide sequence ID" value="NZ_CP033325.1"/>
</dbReference>
<dbReference type="Pfam" id="PF13288">
    <property type="entry name" value="DXPR_C"/>
    <property type="match status" value="1"/>
</dbReference>
<evidence type="ECO:0000256" key="2">
    <source>
        <dbReference type="ARBA" id="ARBA00006825"/>
    </source>
</evidence>
<feature type="binding site" evidence="9">
    <location>
        <position position="157"/>
    </location>
    <ligand>
        <name>1-deoxy-D-xylulose 5-phosphate</name>
        <dbReference type="ChEBI" id="CHEBI:57792"/>
    </ligand>
</feature>
<feature type="binding site" evidence="9">
    <location>
        <position position="227"/>
    </location>
    <ligand>
        <name>Mn(2+)</name>
        <dbReference type="ChEBI" id="CHEBI:29035"/>
    </ligand>
</feature>
<feature type="binding site" evidence="9">
    <location>
        <position position="158"/>
    </location>
    <ligand>
        <name>Mn(2+)</name>
        <dbReference type="ChEBI" id="CHEBI:29035"/>
    </ligand>
</feature>
<feature type="binding site" evidence="9">
    <location>
        <position position="211"/>
    </location>
    <ligand>
        <name>NADPH</name>
        <dbReference type="ChEBI" id="CHEBI:57783"/>
    </ligand>
</feature>
<dbReference type="InterPro" id="IPR036169">
    <property type="entry name" value="DXPR_C_sf"/>
</dbReference>
<evidence type="ECO:0000313" key="14">
    <source>
        <dbReference type="Proteomes" id="UP001595955"/>
    </source>
</evidence>
<feature type="binding site" evidence="9">
    <location>
        <position position="37"/>
    </location>
    <ligand>
        <name>NADPH</name>
        <dbReference type="ChEBI" id="CHEBI:57783"/>
    </ligand>
</feature>
<comment type="function">
    <text evidence="9">Catalyzes the NADPH-dependent rearrangement and reduction of 1-deoxy-D-xylulose-5-phosphate (DXP) to 2-C-methyl-D-erythritol 4-phosphate (MEP).</text>
</comment>
<feature type="binding site" evidence="9">
    <location>
        <position position="14"/>
    </location>
    <ligand>
        <name>NADPH</name>
        <dbReference type="ChEBI" id="CHEBI:57783"/>
    </ligand>
</feature>
<comment type="pathway">
    <text evidence="1 9">Isoprenoid biosynthesis; isopentenyl diphosphate biosynthesis via DXP pathway; isopentenyl diphosphate from 1-deoxy-D-xylulose 5-phosphate: step 1/6.</text>
</comment>
<dbReference type="InterPro" id="IPR026877">
    <property type="entry name" value="DXPR_C"/>
</dbReference>
<feature type="domain" description="1-deoxy-D-xylulose 5-phosphate reductoisomerase N-terminal" evidence="10">
    <location>
        <begin position="5"/>
        <end position="139"/>
    </location>
</feature>
<dbReference type="InterPro" id="IPR003821">
    <property type="entry name" value="DXP_reductoisomerase"/>
</dbReference>
<gene>
    <name evidence="9 13" type="primary">dxr</name>
    <name evidence="13" type="ORF">ACFO3F_12615</name>
</gene>
<sequence length="393" mass="40239">MSRSLAILGSTGSVGTQALDVVADADGAYEVRALAAGGGNPALLAEQVLAHDVPVVAIAGGDPGALRAALADRASDLGRPVPDVEILVGPAAAADVAGQGHDVVLNAVTGSVGLAPTLAALSAGSHLALANKESLVVGGALVHAAQRRPDQIAPVDSEHSAIAQALRSGTAEEVRRLILTASGGPFRGRTRAELADVTPEAALAHPTWAMGPVITINSATLVNKGLELIEAHLLFGVPVEDIAVVVHPQSVVHSMVEFCDGSTIAQASPPDMRLPIALGLTWPRRPQRAVAPCRWDVASAWTFEPLDEETFPAVGLARAAVTASATHPAVLNAANEECVDAFLAGRLPFLGITDVLAQVLDEHDGAAAQGLTLDDVLAAERWARARAHELLPG</sequence>
<proteinExistence type="inferred from homology"/>
<feature type="binding site" evidence="9">
    <location>
        <position position="40"/>
    </location>
    <ligand>
        <name>NADPH</name>
        <dbReference type="ChEBI" id="CHEBI:57783"/>
    </ligand>
</feature>
<dbReference type="SUPFAM" id="SSF69055">
    <property type="entry name" value="1-deoxy-D-xylulose-5-phosphate reductoisomerase, C-terminal domain"/>
    <property type="match status" value="1"/>
</dbReference>
<feature type="domain" description="DXP reductoisomerase C-terminal" evidence="12">
    <location>
        <begin position="268"/>
        <end position="385"/>
    </location>
</feature>
<feature type="binding site" evidence="9">
    <location>
        <position position="131"/>
    </location>
    <ligand>
        <name>NADPH</name>
        <dbReference type="ChEBI" id="CHEBI:57783"/>
    </ligand>
</feature>
<dbReference type="PANTHER" id="PTHR30525:SF0">
    <property type="entry name" value="1-DEOXY-D-XYLULOSE 5-PHOSPHATE REDUCTOISOMERASE, CHLOROPLASTIC"/>
    <property type="match status" value="1"/>
</dbReference>
<dbReference type="InterPro" id="IPR036291">
    <property type="entry name" value="NAD(P)-bd_dom_sf"/>
</dbReference>
<organism evidence="13 14">
    <name type="scientific">Georgenia faecalis</name>
    <dbReference type="NCBI Taxonomy" id="2483799"/>
    <lineage>
        <taxon>Bacteria</taxon>
        <taxon>Bacillati</taxon>
        <taxon>Actinomycetota</taxon>
        <taxon>Actinomycetes</taxon>
        <taxon>Micrococcales</taxon>
        <taxon>Bogoriellaceae</taxon>
        <taxon>Georgenia</taxon>
    </lineage>
</organism>
<keyword evidence="6 9" id="KW-0464">Manganese</keyword>
<evidence type="ECO:0000256" key="4">
    <source>
        <dbReference type="ARBA" id="ARBA00022857"/>
    </source>
</evidence>
<feature type="binding site" evidence="9">
    <location>
        <position position="156"/>
    </location>
    <ligand>
        <name>Mn(2+)</name>
        <dbReference type="ChEBI" id="CHEBI:29035"/>
    </ligand>
</feature>
<feature type="domain" description="1-deoxy-D-xylulose 5-phosphate reductoisomerase C-terminal" evidence="11">
    <location>
        <begin position="152"/>
        <end position="235"/>
    </location>
</feature>
<feature type="binding site" evidence="9">
    <location>
        <position position="132"/>
    </location>
    <ligand>
        <name>1-deoxy-D-xylulose 5-phosphate</name>
        <dbReference type="ChEBI" id="CHEBI:57792"/>
    </ligand>
</feature>
<feature type="binding site" evidence="9">
    <location>
        <position position="158"/>
    </location>
    <ligand>
        <name>1-deoxy-D-xylulose 5-phosphate</name>
        <dbReference type="ChEBI" id="CHEBI:57792"/>
    </ligand>
</feature>
<dbReference type="Pfam" id="PF08436">
    <property type="entry name" value="DXP_redisom_C"/>
    <property type="match status" value="1"/>
</dbReference>
<keyword evidence="14" id="KW-1185">Reference proteome</keyword>
<feature type="binding site" evidence="9">
    <location>
        <position position="205"/>
    </location>
    <ligand>
        <name>1-deoxy-D-xylulose 5-phosphate</name>
        <dbReference type="ChEBI" id="CHEBI:57792"/>
    </ligand>
</feature>
<comment type="cofactor">
    <cofactor evidence="9">
        <name>Mg(2+)</name>
        <dbReference type="ChEBI" id="CHEBI:18420"/>
    </cofactor>
    <cofactor evidence="9">
        <name>Mn(2+)</name>
        <dbReference type="ChEBI" id="CHEBI:29035"/>
    </cofactor>
</comment>
<keyword evidence="3 9" id="KW-0479">Metal-binding</keyword>
<dbReference type="Pfam" id="PF02670">
    <property type="entry name" value="DXP_reductoisom"/>
    <property type="match status" value="1"/>
</dbReference>
<keyword evidence="5 9" id="KW-0560">Oxidoreductase</keyword>
<keyword evidence="4 9" id="KW-0521">NADP</keyword>
<keyword evidence="7 9" id="KW-0414">Isoprene biosynthesis</keyword>
<dbReference type="EMBL" id="JBHSGF010000009">
    <property type="protein sequence ID" value="MFC4556094.1"/>
    <property type="molecule type" value="Genomic_DNA"/>
</dbReference>
<dbReference type="HAMAP" id="MF_00183">
    <property type="entry name" value="DXP_reductoisom"/>
    <property type="match status" value="1"/>
</dbReference>
<evidence type="ECO:0000256" key="9">
    <source>
        <dbReference type="HAMAP-Rule" id="MF_00183"/>
    </source>
</evidence>